<proteinExistence type="predicted"/>
<reference evidence="1" key="1">
    <citation type="submission" date="2014-11" db="EMBL/GenBank/DDBJ databases">
        <authorList>
            <person name="Amaro Gonzalez C."/>
        </authorList>
    </citation>
    <scope>NUCLEOTIDE SEQUENCE</scope>
</reference>
<organism evidence="1">
    <name type="scientific">Anguilla anguilla</name>
    <name type="common">European freshwater eel</name>
    <name type="synonym">Muraena anguilla</name>
    <dbReference type="NCBI Taxonomy" id="7936"/>
    <lineage>
        <taxon>Eukaryota</taxon>
        <taxon>Metazoa</taxon>
        <taxon>Chordata</taxon>
        <taxon>Craniata</taxon>
        <taxon>Vertebrata</taxon>
        <taxon>Euteleostomi</taxon>
        <taxon>Actinopterygii</taxon>
        <taxon>Neopterygii</taxon>
        <taxon>Teleostei</taxon>
        <taxon>Anguilliformes</taxon>
        <taxon>Anguillidae</taxon>
        <taxon>Anguilla</taxon>
    </lineage>
</organism>
<protein>
    <submittedName>
        <fullName evidence="1">Uncharacterized protein</fullName>
    </submittedName>
</protein>
<accession>A0A0E9XCG0</accession>
<evidence type="ECO:0000313" key="1">
    <source>
        <dbReference type="EMBL" id="JAH99530.1"/>
    </source>
</evidence>
<dbReference type="AlphaFoldDB" id="A0A0E9XCG0"/>
<sequence>MVSCRYMSSLRRLSMFRSGDSILGVNSTSVNLSYQEVFTSWCSFTW</sequence>
<name>A0A0E9XCG0_ANGAN</name>
<dbReference type="EMBL" id="GBXM01009047">
    <property type="protein sequence ID" value="JAH99530.1"/>
    <property type="molecule type" value="Transcribed_RNA"/>
</dbReference>
<reference evidence="1" key="2">
    <citation type="journal article" date="2015" name="Fish Shellfish Immunol.">
        <title>Early steps in the European eel (Anguilla anguilla)-Vibrio vulnificus interaction in the gills: Role of the RtxA13 toxin.</title>
        <authorList>
            <person name="Callol A."/>
            <person name="Pajuelo D."/>
            <person name="Ebbesson L."/>
            <person name="Teles M."/>
            <person name="MacKenzie S."/>
            <person name="Amaro C."/>
        </authorList>
    </citation>
    <scope>NUCLEOTIDE SEQUENCE</scope>
</reference>